<dbReference type="OrthoDB" id="20886at2759"/>
<gene>
    <name evidence="7" type="ORF">AOQ84DRAFT_286200</name>
</gene>
<dbReference type="SMART" id="SM01401">
    <property type="entry name" value="Sds3"/>
    <property type="match status" value="1"/>
</dbReference>
<feature type="region of interest" description="Disordered" evidence="6">
    <location>
        <begin position="506"/>
        <end position="529"/>
    </location>
</feature>
<feature type="compositionally biased region" description="Basic residues" evidence="6">
    <location>
        <begin position="234"/>
        <end position="243"/>
    </location>
</feature>
<keyword evidence="3" id="KW-0805">Transcription regulation</keyword>
<dbReference type="Proteomes" id="UP000250140">
    <property type="component" value="Unassembled WGS sequence"/>
</dbReference>
<keyword evidence="5" id="KW-0539">Nucleus</keyword>
<name>A0A8E2F7D9_9PEZI</name>
<feature type="compositionally biased region" description="Polar residues" evidence="6">
    <location>
        <begin position="606"/>
        <end position="615"/>
    </location>
</feature>
<feature type="compositionally biased region" description="Polar residues" evidence="6">
    <location>
        <begin position="552"/>
        <end position="570"/>
    </location>
</feature>
<evidence type="ECO:0000313" key="8">
    <source>
        <dbReference type="Proteomes" id="UP000250140"/>
    </source>
</evidence>
<keyword evidence="4" id="KW-0804">Transcription</keyword>
<evidence type="ECO:0000256" key="2">
    <source>
        <dbReference type="ARBA" id="ARBA00022491"/>
    </source>
</evidence>
<comment type="subcellular location">
    <subcellularLocation>
        <location evidence="1">Nucleus</location>
    </subcellularLocation>
</comment>
<sequence length="715" mass="78522">MGPGKDTFEDQSDNRSSSLSELGDGPDEQDEPTPQAHSSAVFDDNSSEAETERLESTPRKLLRTATETTMASDNAVERTPSKLANTLLLDQDESGPPSPLAMVVDTAAGDIADGDTDMNSVSQHLSAAAGSETGSLADSSGRKRKRSSPGASSADESRSEEPARKRSGTAKSETLNGNEVSMADAAEQVDMDEDGDINDEPASRPTERELDFEETAIEAVEEVNELATAATLTKSKRGKRKGKRVEESNDTNGDLVANAEGPESGEMAEGENDDEDGSAQDEELAKKKTAIESLSKIEKKFKIFREKWCDESLAQLSRELEMLRQPDCIHPEYLAMVQCVDERRAEKLVYERRLFDYKQKCLNTRTVAERHQLHSQYFQTIRDIREKYISECNERIYQLQRGRRQLGVEEIDYAYYFPEKRSQQIQHQTAYNLEVSVLSGVAKYVGFPAAPDITPARPTDVDDDLRAMKIPTRPTPLPYVRPYNRPSRADEAAAEEQFIEQTPWANPQHPAHHQPHYQGIPTAPSRAVSQNFHTPAGQRRIVDVHVTNGSASTIDMVSNPPSSAAATGQAVQDHIQHINEADSPVLQMKRNSSRSDGPNADDRRTPSNTPGSQPRNLASIAREAYSNNHLFSSPAIAHGEHTAEDREPSQAASIGRRWSGNGMRHLTAAAPPIRAQEQPNNSTVSSRNDPSRTPLSQRGGLSAVSVGSGNVLFGR</sequence>
<feature type="compositionally biased region" description="Acidic residues" evidence="6">
    <location>
        <begin position="266"/>
        <end position="282"/>
    </location>
</feature>
<organism evidence="7 8">
    <name type="scientific">Glonium stellatum</name>
    <dbReference type="NCBI Taxonomy" id="574774"/>
    <lineage>
        <taxon>Eukaryota</taxon>
        <taxon>Fungi</taxon>
        <taxon>Dikarya</taxon>
        <taxon>Ascomycota</taxon>
        <taxon>Pezizomycotina</taxon>
        <taxon>Dothideomycetes</taxon>
        <taxon>Pleosporomycetidae</taxon>
        <taxon>Gloniales</taxon>
        <taxon>Gloniaceae</taxon>
        <taxon>Glonium</taxon>
    </lineage>
</organism>
<dbReference type="GO" id="GO:0010468">
    <property type="term" value="P:regulation of gene expression"/>
    <property type="evidence" value="ECO:0007669"/>
    <property type="project" value="UniProtKB-ARBA"/>
</dbReference>
<feature type="region of interest" description="Disordered" evidence="6">
    <location>
        <begin position="552"/>
        <end position="571"/>
    </location>
</feature>
<feature type="compositionally biased region" description="Basic and acidic residues" evidence="6">
    <location>
        <begin position="155"/>
        <end position="164"/>
    </location>
</feature>
<dbReference type="PANTHER" id="PTHR21964">
    <property type="entry name" value="BREAST CANCER METASTASIS-SUPPRESSOR 1"/>
    <property type="match status" value="1"/>
</dbReference>
<feature type="region of interest" description="Disordered" evidence="6">
    <location>
        <begin position="1"/>
        <end position="284"/>
    </location>
</feature>
<evidence type="ECO:0008006" key="9">
    <source>
        <dbReference type="Google" id="ProtNLM"/>
    </source>
</evidence>
<accession>A0A8E2F7D9</accession>
<dbReference type="Pfam" id="PF08598">
    <property type="entry name" value="Sds3"/>
    <property type="match status" value="1"/>
</dbReference>
<dbReference type="InterPro" id="IPR013907">
    <property type="entry name" value="Sds3"/>
</dbReference>
<keyword evidence="2" id="KW-0678">Repressor</keyword>
<feature type="compositionally biased region" description="Polar residues" evidence="6">
    <location>
        <begin position="169"/>
        <end position="179"/>
    </location>
</feature>
<keyword evidence="8" id="KW-1185">Reference proteome</keyword>
<evidence type="ECO:0000256" key="1">
    <source>
        <dbReference type="ARBA" id="ARBA00004123"/>
    </source>
</evidence>
<dbReference type="AlphaFoldDB" id="A0A8E2F7D9"/>
<evidence type="ECO:0000256" key="4">
    <source>
        <dbReference type="ARBA" id="ARBA00023163"/>
    </source>
</evidence>
<evidence type="ECO:0000313" key="7">
    <source>
        <dbReference type="EMBL" id="OCL11932.1"/>
    </source>
</evidence>
<dbReference type="EMBL" id="KV748956">
    <property type="protein sequence ID" value="OCL11932.1"/>
    <property type="molecule type" value="Genomic_DNA"/>
</dbReference>
<feature type="compositionally biased region" description="Polar residues" evidence="6">
    <location>
        <begin position="677"/>
        <end position="696"/>
    </location>
</feature>
<dbReference type="GO" id="GO:0005654">
    <property type="term" value="C:nucleoplasm"/>
    <property type="evidence" value="ECO:0007669"/>
    <property type="project" value="UniProtKB-ARBA"/>
</dbReference>
<reference evidence="7 8" key="1">
    <citation type="journal article" date="2016" name="Nat. Commun.">
        <title>Ectomycorrhizal ecology is imprinted in the genome of the dominant symbiotic fungus Cenococcum geophilum.</title>
        <authorList>
            <consortium name="DOE Joint Genome Institute"/>
            <person name="Peter M."/>
            <person name="Kohler A."/>
            <person name="Ohm R.A."/>
            <person name="Kuo A."/>
            <person name="Krutzmann J."/>
            <person name="Morin E."/>
            <person name="Arend M."/>
            <person name="Barry K.W."/>
            <person name="Binder M."/>
            <person name="Choi C."/>
            <person name="Clum A."/>
            <person name="Copeland A."/>
            <person name="Grisel N."/>
            <person name="Haridas S."/>
            <person name="Kipfer T."/>
            <person name="LaButti K."/>
            <person name="Lindquist E."/>
            <person name="Lipzen A."/>
            <person name="Maire R."/>
            <person name="Meier B."/>
            <person name="Mihaltcheva S."/>
            <person name="Molinier V."/>
            <person name="Murat C."/>
            <person name="Poggeler S."/>
            <person name="Quandt C.A."/>
            <person name="Sperisen C."/>
            <person name="Tritt A."/>
            <person name="Tisserant E."/>
            <person name="Crous P.W."/>
            <person name="Henrissat B."/>
            <person name="Nehls U."/>
            <person name="Egli S."/>
            <person name="Spatafora J.W."/>
            <person name="Grigoriev I.V."/>
            <person name="Martin F.M."/>
        </authorList>
    </citation>
    <scope>NUCLEOTIDE SEQUENCE [LARGE SCALE GENOMIC DNA]</scope>
    <source>
        <strain evidence="7 8">CBS 207.34</strain>
    </source>
</reference>
<evidence type="ECO:0000256" key="6">
    <source>
        <dbReference type="SAM" id="MobiDB-lite"/>
    </source>
</evidence>
<proteinExistence type="predicted"/>
<feature type="compositionally biased region" description="Acidic residues" evidence="6">
    <location>
        <begin position="187"/>
        <end position="199"/>
    </location>
</feature>
<feature type="region of interest" description="Disordered" evidence="6">
    <location>
        <begin position="640"/>
        <end position="715"/>
    </location>
</feature>
<protein>
    <recommendedName>
        <fullName evidence="9">Transcriptional regulatory protein DEP1</fullName>
    </recommendedName>
</protein>
<evidence type="ECO:0000256" key="5">
    <source>
        <dbReference type="ARBA" id="ARBA00023242"/>
    </source>
</evidence>
<feature type="compositionally biased region" description="Acidic residues" evidence="6">
    <location>
        <begin position="210"/>
        <end position="224"/>
    </location>
</feature>
<feature type="region of interest" description="Disordered" evidence="6">
    <location>
        <begin position="581"/>
        <end position="615"/>
    </location>
</feature>
<evidence type="ECO:0000256" key="3">
    <source>
        <dbReference type="ARBA" id="ARBA00023015"/>
    </source>
</evidence>